<dbReference type="EMBL" id="JBEGCI010000012">
    <property type="protein sequence ID" value="MEQ6889722.1"/>
    <property type="molecule type" value="Genomic_DNA"/>
</dbReference>
<evidence type="ECO:0000259" key="5">
    <source>
        <dbReference type="PROSITE" id="PS50931"/>
    </source>
</evidence>
<evidence type="ECO:0000256" key="4">
    <source>
        <dbReference type="ARBA" id="ARBA00023163"/>
    </source>
</evidence>
<protein>
    <submittedName>
        <fullName evidence="6">LysR substrate-binding domain-containing protein</fullName>
    </submittedName>
</protein>
<dbReference type="PROSITE" id="PS50931">
    <property type="entry name" value="HTH_LYSR"/>
    <property type="match status" value="1"/>
</dbReference>
<dbReference type="PRINTS" id="PR00039">
    <property type="entry name" value="HTHLYSR"/>
</dbReference>
<comment type="caution">
    <text evidence="6">The sequence shown here is derived from an EMBL/GenBank/DDBJ whole genome shotgun (WGS) entry which is preliminary data.</text>
</comment>
<proteinExistence type="inferred from homology"/>
<dbReference type="Pfam" id="PF00126">
    <property type="entry name" value="HTH_1"/>
    <property type="match status" value="1"/>
</dbReference>
<name>A0ABV1N7K8_9GAMM</name>
<keyword evidence="4" id="KW-0804">Transcription</keyword>
<dbReference type="PANTHER" id="PTHR30537:SF74">
    <property type="entry name" value="HTH-TYPE TRANSCRIPTIONAL REGULATOR TRPI"/>
    <property type="match status" value="1"/>
</dbReference>
<dbReference type="InterPro" id="IPR058163">
    <property type="entry name" value="LysR-type_TF_proteobact-type"/>
</dbReference>
<dbReference type="SUPFAM" id="SSF46785">
    <property type="entry name" value="Winged helix' DNA-binding domain"/>
    <property type="match status" value="1"/>
</dbReference>
<comment type="similarity">
    <text evidence="1">Belongs to the LysR transcriptional regulatory family.</text>
</comment>
<evidence type="ECO:0000313" key="7">
    <source>
        <dbReference type="Proteomes" id="UP001472978"/>
    </source>
</evidence>
<dbReference type="SUPFAM" id="SSF53850">
    <property type="entry name" value="Periplasmic binding protein-like II"/>
    <property type="match status" value="1"/>
</dbReference>
<reference evidence="6 7" key="1">
    <citation type="submission" date="2024-05" db="EMBL/GenBank/DDBJ databases">
        <title>Halomonas sp. CS7 16S ribosomal RNA gene Genome sequencing and assembly.</title>
        <authorList>
            <person name="Yook S."/>
        </authorList>
    </citation>
    <scope>NUCLEOTIDE SEQUENCE [LARGE SCALE GENOMIC DNA]</scope>
    <source>
        <strain evidence="6 7">CS7</strain>
    </source>
</reference>
<keyword evidence="3" id="KW-0238">DNA-binding</keyword>
<dbReference type="Proteomes" id="UP001472978">
    <property type="component" value="Unassembled WGS sequence"/>
</dbReference>
<gene>
    <name evidence="6" type="ORF">ABE957_13670</name>
</gene>
<feature type="domain" description="HTH lysR-type" evidence="5">
    <location>
        <begin position="8"/>
        <end position="65"/>
    </location>
</feature>
<sequence>MPSRDALPPLTCLRAFEAAARHGSFTQAGGELSLTQSAISRQIKRLEKDLGRPLFERTAEGLRPTPAGAHYFRVVQRLLRELGDETARLRRHGDDQQLTLASSPTIASHWLARRLPDFQRAHPEIEIRILTVEDPYRLDLDEFDLAFYYHLKGEVDPPGLLAEPLFGGEEVIAVCSAAYLERHGAIHDADDLLARHTLLVVEDHYNDWLTWEVWYRAQGLDWHPPAHRLRANSFQLLMNATLAGQGVTLGWAKLLEADLRQGTLVQALPLSLPSPGTLSLLTPQHRHLRPAPRAFRDWLLEEQGSAGRKGCSMDAAPRT</sequence>
<keyword evidence="2" id="KW-0805">Transcription regulation</keyword>
<dbReference type="InterPro" id="IPR036390">
    <property type="entry name" value="WH_DNA-bd_sf"/>
</dbReference>
<evidence type="ECO:0000256" key="1">
    <source>
        <dbReference type="ARBA" id="ARBA00009437"/>
    </source>
</evidence>
<dbReference type="PANTHER" id="PTHR30537">
    <property type="entry name" value="HTH-TYPE TRANSCRIPTIONAL REGULATOR"/>
    <property type="match status" value="1"/>
</dbReference>
<dbReference type="RefSeq" id="WP_349759234.1">
    <property type="nucleotide sequence ID" value="NZ_JBEGCI010000012.1"/>
</dbReference>
<dbReference type="Gene3D" id="1.10.10.10">
    <property type="entry name" value="Winged helix-like DNA-binding domain superfamily/Winged helix DNA-binding domain"/>
    <property type="match status" value="1"/>
</dbReference>
<organism evidence="6 7">
    <name type="scientific">Halomonas pelophila</name>
    <dbReference type="NCBI Taxonomy" id="3151122"/>
    <lineage>
        <taxon>Bacteria</taxon>
        <taxon>Pseudomonadati</taxon>
        <taxon>Pseudomonadota</taxon>
        <taxon>Gammaproteobacteria</taxon>
        <taxon>Oceanospirillales</taxon>
        <taxon>Halomonadaceae</taxon>
        <taxon>Halomonas</taxon>
    </lineage>
</organism>
<dbReference type="InterPro" id="IPR000847">
    <property type="entry name" value="LysR_HTH_N"/>
</dbReference>
<accession>A0ABV1N7K8</accession>
<evidence type="ECO:0000313" key="6">
    <source>
        <dbReference type="EMBL" id="MEQ6889722.1"/>
    </source>
</evidence>
<dbReference type="InterPro" id="IPR036388">
    <property type="entry name" value="WH-like_DNA-bd_sf"/>
</dbReference>
<dbReference type="Gene3D" id="3.40.190.290">
    <property type="match status" value="1"/>
</dbReference>
<evidence type="ECO:0000256" key="2">
    <source>
        <dbReference type="ARBA" id="ARBA00023015"/>
    </source>
</evidence>
<dbReference type="CDD" id="cd08432">
    <property type="entry name" value="PBP2_GcdR_TrpI_HvrB_AmpR_like"/>
    <property type="match status" value="1"/>
</dbReference>
<dbReference type="InterPro" id="IPR005119">
    <property type="entry name" value="LysR_subst-bd"/>
</dbReference>
<evidence type="ECO:0000256" key="3">
    <source>
        <dbReference type="ARBA" id="ARBA00023125"/>
    </source>
</evidence>
<keyword evidence="7" id="KW-1185">Reference proteome</keyword>
<dbReference type="Pfam" id="PF03466">
    <property type="entry name" value="LysR_substrate"/>
    <property type="match status" value="1"/>
</dbReference>